<keyword evidence="3" id="KW-0548">Nucleotidyltransferase</keyword>
<evidence type="ECO:0000256" key="4">
    <source>
        <dbReference type="ARBA" id="ARBA00026139"/>
    </source>
</evidence>
<dbReference type="AlphaFoldDB" id="A0A1I8BT33"/>
<keyword evidence="3" id="KW-0808">Transferase</keyword>
<comment type="similarity">
    <text evidence="1">Belongs to the eukaryotic-type primase small subunit family.</text>
</comment>
<organism evidence="8 9">
    <name type="scientific">Meloidogyne hapla</name>
    <name type="common">Root-knot nematode worm</name>
    <dbReference type="NCBI Taxonomy" id="6305"/>
    <lineage>
        <taxon>Eukaryota</taxon>
        <taxon>Metazoa</taxon>
        <taxon>Ecdysozoa</taxon>
        <taxon>Nematoda</taxon>
        <taxon>Chromadorea</taxon>
        <taxon>Rhabditida</taxon>
        <taxon>Tylenchina</taxon>
        <taxon>Tylenchomorpha</taxon>
        <taxon>Tylenchoidea</taxon>
        <taxon>Meloidogynidae</taxon>
        <taxon>Meloidogyninae</taxon>
        <taxon>Meloidogyne</taxon>
    </lineage>
</organism>
<dbReference type="EC" id="2.7.7.7" evidence="2"/>
<dbReference type="InterPro" id="IPR044917">
    <property type="entry name" value="PRIMPOL"/>
</dbReference>
<dbReference type="GO" id="GO:0005759">
    <property type="term" value="C:mitochondrial matrix"/>
    <property type="evidence" value="ECO:0007669"/>
    <property type="project" value="TreeGrafter"/>
</dbReference>
<evidence type="ECO:0000256" key="2">
    <source>
        <dbReference type="ARBA" id="ARBA00012417"/>
    </source>
</evidence>
<evidence type="ECO:0000256" key="1">
    <source>
        <dbReference type="ARBA" id="ARBA00009762"/>
    </source>
</evidence>
<keyword evidence="3" id="KW-0239">DNA-directed DNA polymerase</keyword>
<accession>A0A1I8BT33</accession>
<dbReference type="Pfam" id="PF03121">
    <property type="entry name" value="Herpes_UL52"/>
    <property type="match status" value="1"/>
</dbReference>
<proteinExistence type="inferred from homology"/>
<evidence type="ECO:0000313" key="8">
    <source>
        <dbReference type="Proteomes" id="UP000095281"/>
    </source>
</evidence>
<comment type="catalytic activity">
    <reaction evidence="7">
        <text>DNA(n) + a 2'-deoxyribonucleoside 5'-triphosphate = DNA(n+1) + diphosphate</text>
        <dbReference type="Rhea" id="RHEA:22508"/>
        <dbReference type="Rhea" id="RHEA-COMP:17339"/>
        <dbReference type="Rhea" id="RHEA-COMP:17340"/>
        <dbReference type="ChEBI" id="CHEBI:33019"/>
        <dbReference type="ChEBI" id="CHEBI:61560"/>
        <dbReference type="ChEBI" id="CHEBI:173112"/>
        <dbReference type="EC" id="2.7.7.7"/>
    </reaction>
    <physiologicalReaction direction="left-to-right" evidence="7">
        <dbReference type="Rhea" id="RHEA:22509"/>
    </physiologicalReaction>
</comment>
<dbReference type="GO" id="GO:0003887">
    <property type="term" value="F:DNA-directed DNA polymerase activity"/>
    <property type="evidence" value="ECO:0007669"/>
    <property type="project" value="UniProtKB-KW"/>
</dbReference>
<dbReference type="GO" id="GO:0006264">
    <property type="term" value="P:mitochondrial DNA replication"/>
    <property type="evidence" value="ECO:0007669"/>
    <property type="project" value="TreeGrafter"/>
</dbReference>
<keyword evidence="8" id="KW-1185">Reference proteome</keyword>
<evidence type="ECO:0000256" key="3">
    <source>
        <dbReference type="ARBA" id="ARBA00022932"/>
    </source>
</evidence>
<evidence type="ECO:0000256" key="7">
    <source>
        <dbReference type="ARBA" id="ARBA00047303"/>
    </source>
</evidence>
<dbReference type="GO" id="GO:0005634">
    <property type="term" value="C:nucleus"/>
    <property type="evidence" value="ECO:0007669"/>
    <property type="project" value="TreeGrafter"/>
</dbReference>
<evidence type="ECO:0000256" key="6">
    <source>
        <dbReference type="ARBA" id="ARBA00044768"/>
    </source>
</evidence>
<dbReference type="WBParaSite" id="MhA1_Contig488.frz3.gene4">
    <property type="protein sequence ID" value="MhA1_Contig488.frz3.gene4"/>
    <property type="gene ID" value="MhA1_Contig488.frz3.gene4"/>
</dbReference>
<evidence type="ECO:0000313" key="9">
    <source>
        <dbReference type="WBParaSite" id="MhA1_Contig488.frz3.gene4"/>
    </source>
</evidence>
<dbReference type="GO" id="GO:0009411">
    <property type="term" value="P:response to UV"/>
    <property type="evidence" value="ECO:0007669"/>
    <property type="project" value="TreeGrafter"/>
</dbReference>
<dbReference type="OMA" id="PREICIR"/>
<comment type="catalytic activity">
    <reaction evidence="5">
        <text>ssDNA + n NTP = ssDNA/pppN(pN)n-1 hybrid + (n-1) diphosphate.</text>
        <dbReference type="EC" id="2.7.7.102"/>
    </reaction>
</comment>
<dbReference type="GO" id="GO:0003682">
    <property type="term" value="F:chromatin binding"/>
    <property type="evidence" value="ECO:0007669"/>
    <property type="project" value="TreeGrafter"/>
</dbReference>
<dbReference type="Proteomes" id="UP000095281">
    <property type="component" value="Unplaced"/>
</dbReference>
<protein>
    <recommendedName>
        <fullName evidence="4">DNA-directed primase/polymerase protein</fullName>
        <ecNumber evidence="6">2.7.7.102</ecNumber>
        <ecNumber evidence="2">2.7.7.7</ecNumber>
    </recommendedName>
</protein>
<dbReference type="PANTHER" id="PTHR31399">
    <property type="entry name" value="DNA-DIRECTED PRIMASE / POLYMERASE PROTEIN"/>
    <property type="match status" value="1"/>
</dbReference>
<sequence>MSVIGSLLKKFTIEARQQEAINKMKSKKSPNTRVFSFEDIHFKPGCRRFIAVELRDFYLWYRECASELKHFYEIILEDFPCRLYFDLEFPYDCNKEADGAALTIEFCKIVCSSLHSLLNIALDPNKNFLILDSSNASKFSAHVIVHVKEGEHEKLFPNNLAMKTIVMYICSNLLKSNCCILNGPKGPIFICDIGVYTRNRNFRIFQSSKCGKDTVLQLADYCRFYEENGQQLPKNAKIFLDSLVIPYGYDKLELVNLSSLPAVCALNATVEALRRKHSTGNEGGIEPFLNVENLDVENIGEEENDQNVQQPSTSYAMPKIPFRVNNIYFPSSSDKYYSKVVELAGGREGISSPFPFIDAYMLKIFRRFNSRSEIRMWRFICVYVNQSKDENTHNPSGRYYNIQYQLNNSRYCMSRGREHQKQNVYWGVDLTSFYFVQRCFDKIDCPNYVSPAFALPREICIRLHACIGPVFKKLGISTEDYTLPDLDSLLAKRYPAFSDSFNKSVEWSERYGSAINFLELHSTPSILKEREIAEQSIRQSEEEIDVVN</sequence>
<reference evidence="9" key="1">
    <citation type="submission" date="2016-11" db="UniProtKB">
        <authorList>
            <consortium name="WormBaseParasite"/>
        </authorList>
    </citation>
    <scope>IDENTIFICATION</scope>
</reference>
<dbReference type="GO" id="GO:0031297">
    <property type="term" value="P:replication fork processing"/>
    <property type="evidence" value="ECO:0007669"/>
    <property type="project" value="TreeGrafter"/>
</dbReference>
<name>A0A1I8BT33_MELHA</name>
<dbReference type="EC" id="2.7.7.102" evidence="6"/>
<dbReference type="GO" id="GO:0042276">
    <property type="term" value="P:error-prone translesion synthesis"/>
    <property type="evidence" value="ECO:0007669"/>
    <property type="project" value="InterPro"/>
</dbReference>
<dbReference type="PANTHER" id="PTHR31399:SF0">
    <property type="entry name" value="DNA-DIRECTED PRIMASE_POLYMERASE PROTEIN"/>
    <property type="match status" value="1"/>
</dbReference>
<evidence type="ECO:0000256" key="5">
    <source>
        <dbReference type="ARBA" id="ARBA00044677"/>
    </source>
</evidence>